<dbReference type="Proteomes" id="UP001579974">
    <property type="component" value="Unassembled WGS sequence"/>
</dbReference>
<organism evidence="1 2">
    <name type="scientific">Alicyclobacillus fastidiosus</name>
    <dbReference type="NCBI Taxonomy" id="392011"/>
    <lineage>
        <taxon>Bacteria</taxon>
        <taxon>Bacillati</taxon>
        <taxon>Bacillota</taxon>
        <taxon>Bacilli</taxon>
        <taxon>Bacillales</taxon>
        <taxon>Alicyclobacillaceae</taxon>
        <taxon>Alicyclobacillus</taxon>
    </lineage>
</organism>
<comment type="caution">
    <text evidence="1">The sequence shown here is derived from an EMBL/GenBank/DDBJ whole genome shotgun (WGS) entry which is preliminary data.</text>
</comment>
<reference evidence="1 2" key="1">
    <citation type="journal article" date="2024" name="Int. J. Mol. Sci.">
        <title>Exploration of Alicyclobacillus spp. Genome in Search of Antibiotic Resistance.</title>
        <authorList>
            <person name="Bucka-Kolendo J."/>
            <person name="Kiousi D.E."/>
            <person name="Dekowska A."/>
            <person name="Mikolajczuk-Szczyrba A."/>
            <person name="Karadedos D.M."/>
            <person name="Michael P."/>
            <person name="Galanis A."/>
            <person name="Sokolowska B."/>
        </authorList>
    </citation>
    <scope>NUCLEOTIDE SEQUENCE [LARGE SCALE GENOMIC DNA]</scope>
    <source>
        <strain evidence="1 2">KKP 3000</strain>
    </source>
</reference>
<dbReference type="EMBL" id="JBDXSU010000005">
    <property type="protein sequence ID" value="MFB5190367.1"/>
    <property type="molecule type" value="Genomic_DNA"/>
</dbReference>
<evidence type="ECO:0000313" key="1">
    <source>
        <dbReference type="EMBL" id="MFB5190367.1"/>
    </source>
</evidence>
<keyword evidence="2" id="KW-1185">Reference proteome</keyword>
<sequence length="91" mass="10650">METYRSEDWSNAHFLVNDVLGALLQSLRDHGYNPSLHLTYDREEHHLLVDPVILNKHDDVKRIYLDYVDACNTRDDAVERIQSLPKLDLGF</sequence>
<name>A0ABV5AFD8_9BACL</name>
<proteinExistence type="predicted"/>
<dbReference type="RefSeq" id="WP_275473583.1">
    <property type="nucleotide sequence ID" value="NZ_CP162940.1"/>
</dbReference>
<accession>A0ABV5AFD8</accession>
<evidence type="ECO:0000313" key="2">
    <source>
        <dbReference type="Proteomes" id="UP001579974"/>
    </source>
</evidence>
<protein>
    <submittedName>
        <fullName evidence="1">Uncharacterized protein</fullName>
    </submittedName>
</protein>
<gene>
    <name evidence="1" type="ORF">KKP3000_003813</name>
</gene>